<keyword evidence="2" id="KW-1185">Reference proteome</keyword>
<evidence type="ECO:0000313" key="2">
    <source>
        <dbReference type="Proteomes" id="UP000181899"/>
    </source>
</evidence>
<evidence type="ECO:0000313" key="1">
    <source>
        <dbReference type="EMBL" id="SFN57736.1"/>
    </source>
</evidence>
<accession>A0A1I5A5P5</accession>
<dbReference type="Proteomes" id="UP000181899">
    <property type="component" value="Unassembled WGS sequence"/>
</dbReference>
<proteinExistence type="predicted"/>
<name>A0A1I5A5P5_9CLOT</name>
<protein>
    <recommendedName>
        <fullName evidence="3">Cell envelope-related transcriptional attenuator domain-containing protein</fullName>
    </recommendedName>
</protein>
<dbReference type="EMBL" id="FOVK01000002">
    <property type="protein sequence ID" value="SFN57736.1"/>
    <property type="molecule type" value="Genomic_DNA"/>
</dbReference>
<gene>
    <name evidence="1" type="ORF">SAMN04488695_102335</name>
</gene>
<dbReference type="RefSeq" id="WP_074911440.1">
    <property type="nucleotide sequence ID" value="NZ_FOVK01000002.1"/>
</dbReference>
<organism evidence="1 2">
    <name type="scientific">Proteiniclasticum ruminis</name>
    <dbReference type="NCBI Taxonomy" id="398199"/>
    <lineage>
        <taxon>Bacteria</taxon>
        <taxon>Bacillati</taxon>
        <taxon>Bacillota</taxon>
        <taxon>Clostridia</taxon>
        <taxon>Eubacteriales</taxon>
        <taxon>Clostridiaceae</taxon>
        <taxon>Proteiniclasticum</taxon>
    </lineage>
</organism>
<dbReference type="AlphaFoldDB" id="A0A1I5A5P5"/>
<evidence type="ECO:0008006" key="3">
    <source>
        <dbReference type="Google" id="ProtNLM"/>
    </source>
</evidence>
<reference evidence="1 2" key="1">
    <citation type="submission" date="2016-10" db="EMBL/GenBank/DDBJ databases">
        <authorList>
            <person name="de Groot N.N."/>
        </authorList>
    </citation>
    <scope>NUCLEOTIDE SEQUENCE [LARGE SCALE GENOMIC DNA]</scope>
    <source>
        <strain evidence="1 2">ML2</strain>
    </source>
</reference>
<sequence>MNRVMKKISAISTKTKLTFVIIMLSLTFISLIAVKYFSAVGTSEEEVPKPPLPDSGGNLDLDPQFIKVPQIREDVRNVLFVIDSSDKKGIEPAGYYILSLDLSKDLIRVVSVEKDLLIHTKNDKDLMLSEVTSTFGIVSTLNELNRVLELDMRNYLVLDYQNLLGVLNSLGLVNMKTGPMDEFPRYEKNEYHQMVFGPVVERYQAFHMESKYIDDLFKDNESLNMVLSDILFEFSYSMPPIVMRSFLDESYKAVDTSMQKSIFTQFVVQLQNSNLGIMRKIGNESDSSVFKRNTQNLHRALYR</sequence>